<keyword evidence="4 7" id="KW-0812">Transmembrane</keyword>
<evidence type="ECO:0000313" key="11">
    <source>
        <dbReference type="Proteomes" id="UP001166784"/>
    </source>
</evidence>
<feature type="region of interest" description="Disordered" evidence="8">
    <location>
        <begin position="1"/>
        <end position="42"/>
    </location>
</feature>
<comment type="similarity">
    <text evidence="7">Belongs to the binding-protein-dependent transport system permease family.</text>
</comment>
<evidence type="ECO:0000256" key="5">
    <source>
        <dbReference type="ARBA" id="ARBA00022989"/>
    </source>
</evidence>
<dbReference type="CDD" id="cd06261">
    <property type="entry name" value="TM_PBP2"/>
    <property type="match status" value="1"/>
</dbReference>
<evidence type="ECO:0000256" key="4">
    <source>
        <dbReference type="ARBA" id="ARBA00022692"/>
    </source>
</evidence>
<reference evidence="10" key="1">
    <citation type="submission" date="2022-03" db="EMBL/GenBank/DDBJ databases">
        <authorList>
            <person name="Santos J.D.N."/>
            <person name="Kallscheuer N."/>
            <person name="Jogler C."/>
            <person name="Lage O.M."/>
        </authorList>
    </citation>
    <scope>NUCLEOTIDE SEQUENCE</scope>
    <source>
        <strain evidence="10">M600PL45_2</strain>
    </source>
</reference>
<feature type="compositionally biased region" description="Low complexity" evidence="8">
    <location>
        <begin position="9"/>
        <end position="42"/>
    </location>
</feature>
<dbReference type="InterPro" id="IPR050809">
    <property type="entry name" value="UgpAE/MalFG_permease"/>
</dbReference>
<organism evidence="10 11">
    <name type="scientific">Streptomyces marispadix</name>
    <dbReference type="NCBI Taxonomy" id="2922868"/>
    <lineage>
        <taxon>Bacteria</taxon>
        <taxon>Bacillati</taxon>
        <taxon>Actinomycetota</taxon>
        <taxon>Actinomycetes</taxon>
        <taxon>Kitasatosporales</taxon>
        <taxon>Streptomycetaceae</taxon>
        <taxon>Streptomyces</taxon>
    </lineage>
</organism>
<feature type="transmembrane region" description="Helical" evidence="7">
    <location>
        <begin position="52"/>
        <end position="75"/>
    </location>
</feature>
<dbReference type="InterPro" id="IPR035906">
    <property type="entry name" value="MetI-like_sf"/>
</dbReference>
<accession>A0ABS9T5J4</accession>
<feature type="transmembrane region" description="Helical" evidence="7">
    <location>
        <begin position="156"/>
        <end position="178"/>
    </location>
</feature>
<evidence type="ECO:0000256" key="7">
    <source>
        <dbReference type="RuleBase" id="RU363032"/>
    </source>
</evidence>
<feature type="transmembrane region" description="Helical" evidence="7">
    <location>
        <begin position="118"/>
        <end position="144"/>
    </location>
</feature>
<keyword evidence="11" id="KW-1185">Reference proteome</keyword>
<dbReference type="PROSITE" id="PS50928">
    <property type="entry name" value="ABC_TM1"/>
    <property type="match status" value="1"/>
</dbReference>
<sequence>MMAPRTEAAGDGAPGPASASSPPGGPASTAAPAPVAPAAGGRRSPRPDRAAWFFLGPFLALFLFAFVLPIGYAVYQSLLKVERHGPLGLGKPTVGFAGLENYALALQQADFVESFGRVLLFGIVQVPVMLLLALVLALLLDQLADRWAGLLRASYFLPYGIPGVIATILWGFLYVPGISPITEALGSASPEFLSYDNMLWSVANIVVWEFAGYNMLIIVAQLKSIPQELYEAARIDGAGPWQTALRIKIPLVRPALVLTCVFSIIGTMQLFAEPLVMRVLSPAVTANYTPNLSAYNDAFANANVYLAAAKAVLLALVACALSFGFLSLVTRKERRGR</sequence>
<dbReference type="InterPro" id="IPR000515">
    <property type="entry name" value="MetI-like"/>
</dbReference>
<keyword evidence="2 7" id="KW-0813">Transport</keyword>
<dbReference type="PANTHER" id="PTHR43227:SF8">
    <property type="entry name" value="DIACETYLCHITOBIOSE UPTAKE SYSTEM PERMEASE PROTEIN DASB"/>
    <property type="match status" value="1"/>
</dbReference>
<dbReference type="Proteomes" id="UP001166784">
    <property type="component" value="Unassembled WGS sequence"/>
</dbReference>
<name>A0ABS9T5J4_9ACTN</name>
<feature type="transmembrane region" description="Helical" evidence="7">
    <location>
        <begin position="198"/>
        <end position="220"/>
    </location>
</feature>
<dbReference type="SUPFAM" id="SSF161098">
    <property type="entry name" value="MetI-like"/>
    <property type="match status" value="1"/>
</dbReference>
<reference evidence="10" key="2">
    <citation type="journal article" date="2023" name="Int. J. Syst. Evol. Microbiol.">
        <title>Streptomyces marispadix sp. nov., isolated from marine beach sediment of the Northern Coast of Portugal.</title>
        <authorList>
            <person name="dos Santos J.D.N."/>
            <person name="Vitorino I.R."/>
            <person name="Kallscheuer N."/>
            <person name="Srivastava A."/>
            <person name="Krautwurst S."/>
            <person name="Marz M."/>
            <person name="Jogler C."/>
            <person name="Lobo Da Cunha A."/>
            <person name="Catita J."/>
            <person name="Goncalves H."/>
            <person name="Gonzalez I."/>
            <person name="Reyes F."/>
            <person name="Lage O.M."/>
        </authorList>
    </citation>
    <scope>NUCLEOTIDE SEQUENCE</scope>
    <source>
        <strain evidence="10">M600PL45_2</strain>
    </source>
</reference>
<keyword evidence="6 7" id="KW-0472">Membrane</keyword>
<evidence type="ECO:0000256" key="1">
    <source>
        <dbReference type="ARBA" id="ARBA00004651"/>
    </source>
</evidence>
<proteinExistence type="inferred from homology"/>
<gene>
    <name evidence="10" type="ORF">MMA15_25080</name>
</gene>
<protein>
    <submittedName>
        <fullName evidence="10">Sugar ABC transporter permease</fullName>
    </submittedName>
</protein>
<evidence type="ECO:0000259" key="9">
    <source>
        <dbReference type="PROSITE" id="PS50928"/>
    </source>
</evidence>
<dbReference type="EMBL" id="JAKWJU010000002">
    <property type="protein sequence ID" value="MCH6163551.1"/>
    <property type="molecule type" value="Genomic_DNA"/>
</dbReference>
<evidence type="ECO:0000256" key="3">
    <source>
        <dbReference type="ARBA" id="ARBA00022475"/>
    </source>
</evidence>
<evidence type="ECO:0000256" key="6">
    <source>
        <dbReference type="ARBA" id="ARBA00023136"/>
    </source>
</evidence>
<feature type="transmembrane region" description="Helical" evidence="7">
    <location>
        <begin position="251"/>
        <end position="272"/>
    </location>
</feature>
<feature type="domain" description="ABC transmembrane type-1" evidence="9">
    <location>
        <begin position="115"/>
        <end position="325"/>
    </location>
</feature>
<dbReference type="RefSeq" id="WP_241062437.1">
    <property type="nucleotide sequence ID" value="NZ_JAKWJU010000002.1"/>
</dbReference>
<keyword evidence="3" id="KW-1003">Cell membrane</keyword>
<dbReference type="Gene3D" id="1.10.3720.10">
    <property type="entry name" value="MetI-like"/>
    <property type="match status" value="1"/>
</dbReference>
<comment type="subcellular location">
    <subcellularLocation>
        <location evidence="1 7">Cell membrane</location>
        <topology evidence="1 7">Multi-pass membrane protein</topology>
    </subcellularLocation>
</comment>
<dbReference type="Pfam" id="PF00528">
    <property type="entry name" value="BPD_transp_1"/>
    <property type="match status" value="1"/>
</dbReference>
<evidence type="ECO:0000313" key="10">
    <source>
        <dbReference type="EMBL" id="MCH6163551.1"/>
    </source>
</evidence>
<dbReference type="PANTHER" id="PTHR43227">
    <property type="entry name" value="BLL4140 PROTEIN"/>
    <property type="match status" value="1"/>
</dbReference>
<feature type="transmembrane region" description="Helical" evidence="7">
    <location>
        <begin position="304"/>
        <end position="329"/>
    </location>
</feature>
<comment type="caution">
    <text evidence="10">The sequence shown here is derived from an EMBL/GenBank/DDBJ whole genome shotgun (WGS) entry which is preliminary data.</text>
</comment>
<evidence type="ECO:0000256" key="8">
    <source>
        <dbReference type="SAM" id="MobiDB-lite"/>
    </source>
</evidence>
<keyword evidence="5 7" id="KW-1133">Transmembrane helix</keyword>
<evidence type="ECO:0000256" key="2">
    <source>
        <dbReference type="ARBA" id="ARBA00022448"/>
    </source>
</evidence>